<feature type="transmembrane region" description="Helical" evidence="1">
    <location>
        <begin position="200"/>
        <end position="221"/>
    </location>
</feature>
<feature type="transmembrane region" description="Helical" evidence="1">
    <location>
        <begin position="159"/>
        <end position="179"/>
    </location>
</feature>
<dbReference type="RefSeq" id="WP_127703920.1">
    <property type="nucleotide sequence ID" value="NZ_SACK01000002.1"/>
</dbReference>
<evidence type="ECO:0000313" key="2">
    <source>
        <dbReference type="EMBL" id="RVU01548.1"/>
    </source>
</evidence>
<keyword evidence="1" id="KW-0472">Membrane</keyword>
<dbReference type="PANTHER" id="PTHR43044:SF1">
    <property type="entry name" value="QUINOL:CYTOCHROME C OXIDOREDUCTASE QUINONE-BINDING SUBUNIT 2"/>
    <property type="match status" value="1"/>
</dbReference>
<comment type="caution">
    <text evidence="2">The sequence shown here is derived from an EMBL/GenBank/DDBJ whole genome shotgun (WGS) entry which is preliminary data.</text>
</comment>
<proteinExistence type="predicted"/>
<feature type="transmembrane region" description="Helical" evidence="1">
    <location>
        <begin position="20"/>
        <end position="38"/>
    </location>
</feature>
<organism evidence="2 3">
    <name type="scientific">Mucilaginibacter limnophilus</name>
    <dbReference type="NCBI Taxonomy" id="1932778"/>
    <lineage>
        <taxon>Bacteria</taxon>
        <taxon>Pseudomonadati</taxon>
        <taxon>Bacteroidota</taxon>
        <taxon>Sphingobacteriia</taxon>
        <taxon>Sphingobacteriales</taxon>
        <taxon>Sphingobacteriaceae</taxon>
        <taxon>Mucilaginibacter</taxon>
    </lineage>
</organism>
<feature type="transmembrane region" description="Helical" evidence="1">
    <location>
        <begin position="233"/>
        <end position="255"/>
    </location>
</feature>
<keyword evidence="1" id="KW-1133">Transmembrane helix</keyword>
<feature type="transmembrane region" description="Helical" evidence="1">
    <location>
        <begin position="91"/>
        <end position="109"/>
    </location>
</feature>
<reference evidence="2 3" key="1">
    <citation type="submission" date="2019-01" db="EMBL/GenBank/DDBJ databases">
        <authorList>
            <person name="Chen W.-M."/>
        </authorList>
    </citation>
    <scope>NUCLEOTIDE SEQUENCE [LARGE SCALE GENOMIC DNA]</scope>
    <source>
        <strain evidence="2 3">YBJ-36</strain>
    </source>
</reference>
<dbReference type="Proteomes" id="UP000282759">
    <property type="component" value="Unassembled WGS sequence"/>
</dbReference>
<feature type="transmembrane region" description="Helical" evidence="1">
    <location>
        <begin position="316"/>
        <end position="335"/>
    </location>
</feature>
<dbReference type="OrthoDB" id="140980at2"/>
<protein>
    <submittedName>
        <fullName evidence="2">Quinol:cytochrome C oxidoreductase</fullName>
    </submittedName>
</protein>
<dbReference type="PANTHER" id="PTHR43044">
    <property type="match status" value="1"/>
</dbReference>
<feature type="transmembrane region" description="Helical" evidence="1">
    <location>
        <begin position="388"/>
        <end position="406"/>
    </location>
</feature>
<evidence type="ECO:0000313" key="3">
    <source>
        <dbReference type="Proteomes" id="UP000282759"/>
    </source>
</evidence>
<accession>A0A3S2Y447</accession>
<dbReference type="AlphaFoldDB" id="A0A3S2Y447"/>
<keyword evidence="1" id="KW-0812">Transmembrane</keyword>
<feature type="transmembrane region" description="Helical" evidence="1">
    <location>
        <begin position="347"/>
        <end position="368"/>
    </location>
</feature>
<sequence length="428" mass="49081">MGTHTSIDERYEFSGRVKTWSLIAIVLGVVGVAYGFLIGGDSVQRTFSNLLLASYYFACVCTAAVFFLAYQYVAQAGWSAALLRVPQAMAKVLPIAAVIFIVVALAGLFTTHEVVNEEGHKEVMPYLYGHWAAHGLTDPSSEHYDPIIAGKSSFLNIPFFAGVIVVLLGLYSLFGYLLVKFSQNEDQLGGMFNYDKSFKYSAIFLVIFGFTFPVFAFDAIMSLEAHWFSTMFGWYNLAAAHVSGLAVITLLVIYLRKKGYMQWISENHLHDLGKLMFAFSIFWTYVWFGQFFLIWYANMPEETVYFYKRWEPEYKWWFWLNIVLNFVAPLLLLMSRDAKRLTARLQFTAWVLIIGHWLDYYLMIMPGTIHHEAGHEVHIWDQFGLQELLIFVGFAGILIFLTLNSLSKFTSLVPKKHPFLDESLHHHQ</sequence>
<gene>
    <name evidence="2" type="ORF">EOD41_06160</name>
</gene>
<keyword evidence="3" id="KW-1185">Reference proteome</keyword>
<dbReference type="EMBL" id="SACK01000002">
    <property type="protein sequence ID" value="RVU01548.1"/>
    <property type="molecule type" value="Genomic_DNA"/>
</dbReference>
<feature type="transmembrane region" description="Helical" evidence="1">
    <location>
        <begin position="50"/>
        <end position="70"/>
    </location>
</feature>
<name>A0A3S2Y447_9SPHI</name>
<feature type="transmembrane region" description="Helical" evidence="1">
    <location>
        <begin position="275"/>
        <end position="296"/>
    </location>
</feature>
<evidence type="ECO:0000256" key="1">
    <source>
        <dbReference type="SAM" id="Phobius"/>
    </source>
</evidence>